<organism evidence="1 2">
    <name type="scientific">Listeria welshimeri</name>
    <dbReference type="NCBI Taxonomy" id="1643"/>
    <lineage>
        <taxon>Bacteria</taxon>
        <taxon>Bacillati</taxon>
        <taxon>Bacillota</taxon>
        <taxon>Bacilli</taxon>
        <taxon>Bacillales</taxon>
        <taxon>Listeriaceae</taxon>
        <taxon>Listeria</taxon>
    </lineage>
</organism>
<protein>
    <submittedName>
        <fullName evidence="1">Uncharacterized protein</fullName>
    </submittedName>
</protein>
<accession>A0A7X0T6K2</accession>
<dbReference type="AlphaFoldDB" id="A0A7X0T6K2"/>
<sequence>MKKSVEGLIILAVASLIVSIVGVSVSVIQQRYSVRGVDSSYQWKSTFQKNQSVCAIATKRHWTKGSVKYGVNQTLGTPKTKYSIYSKKDNQAYKLMYSNGYTLKNNTYYGEYYGHYAAGKEKYSYKLEKRNNKNVKSQLIVDLFVM</sequence>
<reference evidence="1 2" key="1">
    <citation type="submission" date="2020-03" db="EMBL/GenBank/DDBJ databases">
        <title>Soil Listeria distribution.</title>
        <authorList>
            <person name="Liao J."/>
            <person name="Wiedmann M."/>
        </authorList>
    </citation>
    <scope>NUCLEOTIDE SEQUENCE [LARGE SCALE GENOMIC DNA]</scope>
    <source>
        <strain evidence="1 2">FSL L7-1829</strain>
    </source>
</reference>
<evidence type="ECO:0000313" key="1">
    <source>
        <dbReference type="EMBL" id="MBC1322281.1"/>
    </source>
</evidence>
<name>A0A7X0T6K2_LISWE</name>
<dbReference type="EMBL" id="JAAROP010000003">
    <property type="protein sequence ID" value="MBC1322281.1"/>
    <property type="molecule type" value="Genomic_DNA"/>
</dbReference>
<gene>
    <name evidence="1" type="ORF">HB853_04925</name>
</gene>
<evidence type="ECO:0000313" key="2">
    <source>
        <dbReference type="Proteomes" id="UP000522007"/>
    </source>
</evidence>
<comment type="caution">
    <text evidence="1">The sequence shown here is derived from an EMBL/GenBank/DDBJ whole genome shotgun (WGS) entry which is preliminary data.</text>
</comment>
<dbReference type="Proteomes" id="UP000522007">
    <property type="component" value="Unassembled WGS sequence"/>
</dbReference>
<proteinExistence type="predicted"/>